<accession>A0A1T5EK73</accession>
<evidence type="ECO:0000313" key="2">
    <source>
        <dbReference type="Proteomes" id="UP000190150"/>
    </source>
</evidence>
<organism evidence="1 2">
    <name type="scientific">Sphingobacterium nematocida</name>
    <dbReference type="NCBI Taxonomy" id="1513896"/>
    <lineage>
        <taxon>Bacteria</taxon>
        <taxon>Pseudomonadati</taxon>
        <taxon>Bacteroidota</taxon>
        <taxon>Sphingobacteriia</taxon>
        <taxon>Sphingobacteriales</taxon>
        <taxon>Sphingobacteriaceae</taxon>
        <taxon>Sphingobacterium</taxon>
    </lineage>
</organism>
<dbReference type="STRING" id="1513896.SAMN05660841_02624"/>
<name>A0A1T5EK73_9SPHI</name>
<sequence length="207" mass="23872">MHRLLLFILLAQIACQSPQKEVPQAKDSVTTVTTDTVHSVDSTSVSKSDDRALDIMLAEDIRFNGQLKRFFTMSDFEKVFGTPDSVKLLQDEAPCITIFDTEAPDDKYLYKDGSRFETHQQQVAVDEFWFTNDNYISYKGIRIDGNTTVNAIKTLFPDAVMGKINEYREGELQLMILKEDKDGISDGHIKLFFKDDKVYFMHWWFPC</sequence>
<evidence type="ECO:0000313" key="1">
    <source>
        <dbReference type="EMBL" id="SKB84070.1"/>
    </source>
</evidence>
<dbReference type="RefSeq" id="WP_079643525.1">
    <property type="nucleotide sequence ID" value="NZ_FUZF01000011.1"/>
</dbReference>
<dbReference type="OrthoDB" id="883995at2"/>
<dbReference type="Proteomes" id="UP000190150">
    <property type="component" value="Unassembled WGS sequence"/>
</dbReference>
<keyword evidence="2" id="KW-1185">Reference proteome</keyword>
<gene>
    <name evidence="1" type="ORF">SAMN05660841_02624</name>
</gene>
<reference evidence="2" key="1">
    <citation type="submission" date="2017-02" db="EMBL/GenBank/DDBJ databases">
        <authorList>
            <person name="Varghese N."/>
            <person name="Submissions S."/>
        </authorList>
    </citation>
    <scope>NUCLEOTIDE SEQUENCE [LARGE SCALE GENOMIC DNA]</scope>
    <source>
        <strain evidence="2">DSM 24091</strain>
    </source>
</reference>
<proteinExistence type="predicted"/>
<dbReference type="EMBL" id="FUZF01000011">
    <property type="protein sequence ID" value="SKB84070.1"/>
    <property type="molecule type" value="Genomic_DNA"/>
</dbReference>
<protein>
    <submittedName>
        <fullName evidence="1">Uncharacterized protein</fullName>
    </submittedName>
</protein>
<dbReference type="AlphaFoldDB" id="A0A1T5EK73"/>